<dbReference type="Pfam" id="PF00582">
    <property type="entry name" value="Usp"/>
    <property type="match status" value="2"/>
</dbReference>
<comment type="similarity">
    <text evidence="1">Belongs to the universal stress protein A family.</text>
</comment>
<evidence type="ECO:0000313" key="3">
    <source>
        <dbReference type="EMBL" id="MFC4495678.1"/>
    </source>
</evidence>
<name>A0ABV9AAP6_9ACTN</name>
<reference evidence="4" key="1">
    <citation type="journal article" date="2019" name="Int. J. Syst. Evol. Microbiol.">
        <title>The Global Catalogue of Microorganisms (GCM) 10K type strain sequencing project: providing services to taxonomists for standard genome sequencing and annotation.</title>
        <authorList>
            <consortium name="The Broad Institute Genomics Platform"/>
            <consortium name="The Broad Institute Genome Sequencing Center for Infectious Disease"/>
            <person name="Wu L."/>
            <person name="Ma J."/>
        </authorList>
    </citation>
    <scope>NUCLEOTIDE SEQUENCE [LARGE SCALE GENOMIC DNA]</scope>
    <source>
        <strain evidence="4">CGMCC 4.7357</strain>
    </source>
</reference>
<dbReference type="RefSeq" id="WP_386448873.1">
    <property type="nucleotide sequence ID" value="NZ_JBHSFH010000007.1"/>
</dbReference>
<evidence type="ECO:0000259" key="2">
    <source>
        <dbReference type="Pfam" id="PF00582"/>
    </source>
</evidence>
<proteinExistence type="inferred from homology"/>
<dbReference type="InterPro" id="IPR006016">
    <property type="entry name" value="UspA"/>
</dbReference>
<sequence>MAQPVVVGVDGSDPSLEAVDWAADEAALRGLPLRIVHASRWDRYERIAPARAGGRPATRVMAENTVATAERRAVERRPGLKVTSVVAGRDPVAALVEESASAFAVVVGSRGVGAVSGMLLGSVGLGVAGRASCPTVVVRGTGTEQARRGGSRQVVVGVGKGEEEAAAVRFALREAEVRQCDVQALHAWRRPSDDGATTGGDGPGLRAERLLESSLRAADGSRSGVTTHPETVEGSARDALVRAGEDADLLVVGARKRHGTHGLQLGLVSHAVLHRAPCPVAVVPYG</sequence>
<keyword evidence="4" id="KW-1185">Reference proteome</keyword>
<dbReference type="SUPFAM" id="SSF52402">
    <property type="entry name" value="Adenine nucleotide alpha hydrolases-like"/>
    <property type="match status" value="2"/>
</dbReference>
<dbReference type="Proteomes" id="UP001595997">
    <property type="component" value="Unassembled WGS sequence"/>
</dbReference>
<accession>A0ABV9AAP6</accession>
<comment type="caution">
    <text evidence="3">The sequence shown here is derived from an EMBL/GenBank/DDBJ whole genome shotgun (WGS) entry which is preliminary data.</text>
</comment>
<evidence type="ECO:0000313" key="4">
    <source>
        <dbReference type="Proteomes" id="UP001595997"/>
    </source>
</evidence>
<evidence type="ECO:0000256" key="1">
    <source>
        <dbReference type="ARBA" id="ARBA00008791"/>
    </source>
</evidence>
<dbReference type="PANTHER" id="PTHR31964">
    <property type="entry name" value="ADENINE NUCLEOTIDE ALPHA HYDROLASES-LIKE SUPERFAMILY PROTEIN"/>
    <property type="match status" value="1"/>
</dbReference>
<dbReference type="PRINTS" id="PR01438">
    <property type="entry name" value="UNVRSLSTRESS"/>
</dbReference>
<dbReference type="PANTHER" id="PTHR31964:SF113">
    <property type="entry name" value="USPA DOMAIN-CONTAINING PROTEIN"/>
    <property type="match status" value="1"/>
</dbReference>
<dbReference type="InterPro" id="IPR006015">
    <property type="entry name" value="Universal_stress_UspA"/>
</dbReference>
<protein>
    <submittedName>
        <fullName evidence="3">Universal stress protein</fullName>
    </submittedName>
</protein>
<organism evidence="3 4">
    <name type="scientific">Streptomyces ovatisporus</name>
    <dbReference type="NCBI Taxonomy" id="1128682"/>
    <lineage>
        <taxon>Bacteria</taxon>
        <taxon>Bacillati</taxon>
        <taxon>Actinomycetota</taxon>
        <taxon>Actinomycetes</taxon>
        <taxon>Kitasatosporales</taxon>
        <taxon>Streptomycetaceae</taxon>
        <taxon>Streptomyces</taxon>
    </lineage>
</organism>
<dbReference type="Gene3D" id="3.40.50.620">
    <property type="entry name" value="HUPs"/>
    <property type="match status" value="2"/>
</dbReference>
<feature type="domain" description="UspA" evidence="2">
    <location>
        <begin position="152"/>
        <end position="284"/>
    </location>
</feature>
<feature type="domain" description="UspA" evidence="2">
    <location>
        <begin position="1"/>
        <end position="139"/>
    </location>
</feature>
<dbReference type="EMBL" id="JBHSFH010000007">
    <property type="protein sequence ID" value="MFC4495678.1"/>
    <property type="molecule type" value="Genomic_DNA"/>
</dbReference>
<dbReference type="InterPro" id="IPR014729">
    <property type="entry name" value="Rossmann-like_a/b/a_fold"/>
</dbReference>
<gene>
    <name evidence="3" type="ORF">ACFPA8_16235</name>
</gene>